<dbReference type="InterPro" id="IPR010474">
    <property type="entry name" value="AP3D_dom_metazoa"/>
</dbReference>
<comment type="caution">
    <text evidence="9">The sequence shown here is derived from an EMBL/GenBank/DDBJ whole genome shotgun (WGS) entry which is preliminary data.</text>
</comment>
<keyword evidence="4" id="KW-0677">Repeat</keyword>
<feature type="region of interest" description="Disordered" evidence="7">
    <location>
        <begin position="685"/>
        <end position="775"/>
    </location>
</feature>
<dbReference type="GO" id="GO:0006896">
    <property type="term" value="P:Golgi to vacuole transport"/>
    <property type="evidence" value="ECO:0007669"/>
    <property type="project" value="TreeGrafter"/>
</dbReference>
<feature type="compositionally biased region" description="Basic and acidic residues" evidence="7">
    <location>
        <begin position="716"/>
        <end position="737"/>
    </location>
</feature>
<dbReference type="PANTHER" id="PTHR22781">
    <property type="entry name" value="DELTA ADAPTIN-RELATED"/>
    <property type="match status" value="1"/>
</dbReference>
<dbReference type="GO" id="GO:0006623">
    <property type="term" value="P:protein targeting to vacuole"/>
    <property type="evidence" value="ECO:0007669"/>
    <property type="project" value="TreeGrafter"/>
</dbReference>
<dbReference type="AlphaFoldDB" id="A0A8H7BJ91"/>
<evidence type="ECO:0000256" key="3">
    <source>
        <dbReference type="ARBA" id="ARBA00022448"/>
    </source>
</evidence>
<dbReference type="Gene3D" id="1.25.10.10">
    <property type="entry name" value="Leucine-rich Repeat Variant"/>
    <property type="match status" value="2"/>
</dbReference>
<feature type="compositionally biased region" description="Basic and acidic residues" evidence="7">
    <location>
        <begin position="758"/>
        <end position="770"/>
    </location>
</feature>
<dbReference type="GO" id="GO:0010008">
    <property type="term" value="C:endosome membrane"/>
    <property type="evidence" value="ECO:0007669"/>
    <property type="project" value="TreeGrafter"/>
</dbReference>
<evidence type="ECO:0000256" key="6">
    <source>
        <dbReference type="ARBA" id="ARBA00023136"/>
    </source>
</evidence>
<reference evidence="9" key="1">
    <citation type="submission" date="2020-01" db="EMBL/GenBank/DDBJ databases">
        <title>Genome Sequencing of Three Apophysomyces-Like Fungal Strains Confirms a Novel Fungal Genus in the Mucoromycota with divergent Burkholderia-like Endosymbiotic Bacteria.</title>
        <authorList>
            <person name="Stajich J.E."/>
            <person name="Macias A.M."/>
            <person name="Carter-House D."/>
            <person name="Lovett B."/>
            <person name="Kasson L.R."/>
            <person name="Berry K."/>
            <person name="Grigoriev I."/>
            <person name="Chang Y."/>
            <person name="Spatafora J."/>
            <person name="Kasson M.T."/>
        </authorList>
    </citation>
    <scope>NUCLEOTIDE SEQUENCE</scope>
    <source>
        <strain evidence="9">NRRL A-21654</strain>
    </source>
</reference>
<keyword evidence="6" id="KW-0472">Membrane</keyword>
<evidence type="ECO:0000259" key="8">
    <source>
        <dbReference type="SMART" id="SM01354"/>
    </source>
</evidence>
<comment type="subcellular location">
    <subcellularLocation>
        <location evidence="1">Endomembrane system</location>
    </subcellularLocation>
</comment>
<evidence type="ECO:0000256" key="5">
    <source>
        <dbReference type="ARBA" id="ARBA00022927"/>
    </source>
</evidence>
<dbReference type="SMART" id="SM01354">
    <property type="entry name" value="BLVR"/>
    <property type="match status" value="1"/>
</dbReference>
<dbReference type="InterPro" id="IPR058898">
    <property type="entry name" value="Mu_AP3"/>
</dbReference>
<dbReference type="GO" id="GO:0030123">
    <property type="term" value="C:AP-3 adaptor complex"/>
    <property type="evidence" value="ECO:0007669"/>
    <property type="project" value="InterPro"/>
</dbReference>
<feature type="compositionally biased region" description="Basic residues" evidence="7">
    <location>
        <begin position="520"/>
        <end position="530"/>
    </location>
</feature>
<proteinExistence type="inferred from homology"/>
<dbReference type="InterPro" id="IPR011989">
    <property type="entry name" value="ARM-like"/>
</dbReference>
<accession>A0A8H7BJ91</accession>
<feature type="compositionally biased region" description="Basic and acidic residues" evidence="7">
    <location>
        <begin position="538"/>
        <end position="551"/>
    </location>
</feature>
<dbReference type="InterPro" id="IPR002553">
    <property type="entry name" value="Clathrin/coatomer_adapt-like_N"/>
</dbReference>
<dbReference type="PANTHER" id="PTHR22781:SF12">
    <property type="entry name" value="AP-3 COMPLEX SUBUNIT DELTA-1"/>
    <property type="match status" value="1"/>
</dbReference>
<dbReference type="Proteomes" id="UP000605846">
    <property type="component" value="Unassembled WGS sequence"/>
</dbReference>
<keyword evidence="10" id="KW-1185">Reference proteome</keyword>
<dbReference type="Pfam" id="PF26171">
    <property type="entry name" value="Mu_AP3"/>
    <property type="match status" value="1"/>
</dbReference>
<evidence type="ECO:0000313" key="9">
    <source>
        <dbReference type="EMBL" id="KAF7720863.1"/>
    </source>
</evidence>
<evidence type="ECO:0000313" key="10">
    <source>
        <dbReference type="Proteomes" id="UP000605846"/>
    </source>
</evidence>
<evidence type="ECO:0000256" key="4">
    <source>
        <dbReference type="ARBA" id="ARBA00022737"/>
    </source>
</evidence>
<sequence length="1045" mass="116693">MSSPKILHKRTGYLAATQSFQQDTDVLMLTTNLIKKDLASAAALDISIALNGLSHVVTPDLARDLSQDLVAMLNHSRPYIRKKVVLVLYKVFLKFPEALRLSFPRLKEKLEDPDPSVVSAVVSVVCELARKTPKNYLSLAPQLYRLLTTSSNNWMLIKIIKLAMKYVGLLAMSKMLSTHPKLVAEYKDIILECIDDDDLSIRLRALDLVVGMVNRKNLIDIVKRLVAHLVPSTSLSTPSSLQESSAVLDPIYRTDIINRIIFICSQNQYQNVTNFEWYISTLVGITYASGVNVGDILTGQLMDVSVRVKSVRPFAVQQMFLETVKKRDSNIEVLSAAAWICGEYCSFLDDVPATLECLLTPLVVKMPVKVQAVYVHNIMKIYGFWVTELIDQWNPELQGEFIKVTQVMREKMDMFAGSTDLEVQERAYNAMAIFDIILESASSSTGSLADVPLVLRGLPELFFVYELNPVAPKAQKKVPIPEGLDLDAWINEPLPDLIESNNSDSASAEEDNFAVESKATSKKRTKKKKAYTSDDEQEKEKRRAARREVLRNDPYYIVTDSSERRKQPAGTEEDVDLIPIVELSLDDVNPYDRMQKKGKKSKGSKRRQARVTVSPPTIYAEEEMPENAEASASEDESKKTKKTTTVTYTKDNGRDIFATDDTGLHSVDLSTPLGDDEKFPQIQAYLSPEELRHREEARAKMERKERKSAAAATKKVRVEVVDSKEKKRKSAGKEKIGSKSTGKSSEGTSKTRKKTKKPIVEEDSERRAADVQHLQPDNKLQPFACNIARKNPVPVVLFTDEYVELTCTLSLDDKTNEDRIKPVILAKFSAKNKTTDLMLPELHLEYIESFDLKLLNDRNDSSVASLLESFELQAGEEVEFVGYCEVTSNVRKGLFWRGNLQYNVEGLHNLHQHAVELSIPAGLFLRKDIAIDPAEFAALLAEQGDKFEYRGAVTLPILLESAISVEQALQSGLEKVVSASNLQVVEVVSSAASFYGQSVQGVQVAGLLKVALSEENPTSAEVTIDLKCTDDDFLEALILELTSSS</sequence>
<dbReference type="OrthoDB" id="10264595at2759"/>
<feature type="compositionally biased region" description="Basic residues" evidence="7">
    <location>
        <begin position="596"/>
        <end position="609"/>
    </location>
</feature>
<keyword evidence="5" id="KW-0653">Protein transport</keyword>
<evidence type="ECO:0000256" key="1">
    <source>
        <dbReference type="ARBA" id="ARBA00004308"/>
    </source>
</evidence>
<feature type="domain" description="AP-3 complex subunit delta" evidence="8">
    <location>
        <begin position="534"/>
        <end position="639"/>
    </location>
</feature>
<dbReference type="InterPro" id="IPR017105">
    <property type="entry name" value="AP3_complex_dsu"/>
</dbReference>
<dbReference type="InterPro" id="IPR016024">
    <property type="entry name" value="ARM-type_fold"/>
</dbReference>
<feature type="region of interest" description="Disordered" evidence="7">
    <location>
        <begin position="589"/>
        <end position="645"/>
    </location>
</feature>
<evidence type="ECO:0000256" key="2">
    <source>
        <dbReference type="ARBA" id="ARBA00006613"/>
    </source>
</evidence>
<gene>
    <name evidence="9" type="primary">AP3D1</name>
    <name evidence="9" type="ORF">EC973_005898</name>
</gene>
<evidence type="ECO:0000256" key="7">
    <source>
        <dbReference type="SAM" id="MobiDB-lite"/>
    </source>
</evidence>
<organism evidence="9 10">
    <name type="scientific">Apophysomyces ossiformis</name>
    <dbReference type="NCBI Taxonomy" id="679940"/>
    <lineage>
        <taxon>Eukaryota</taxon>
        <taxon>Fungi</taxon>
        <taxon>Fungi incertae sedis</taxon>
        <taxon>Mucoromycota</taxon>
        <taxon>Mucoromycotina</taxon>
        <taxon>Mucoromycetes</taxon>
        <taxon>Mucorales</taxon>
        <taxon>Mucorineae</taxon>
        <taxon>Mucoraceae</taxon>
        <taxon>Apophysomyces</taxon>
    </lineage>
</organism>
<protein>
    <submittedName>
        <fullName evidence="9">AP-3 complex subunit delta-1</fullName>
    </submittedName>
</protein>
<feature type="compositionally biased region" description="Basic and acidic residues" evidence="7">
    <location>
        <begin position="689"/>
        <end position="708"/>
    </location>
</feature>
<dbReference type="SUPFAM" id="SSF48371">
    <property type="entry name" value="ARM repeat"/>
    <property type="match status" value="1"/>
</dbReference>
<feature type="compositionally biased region" description="Low complexity" evidence="7">
    <location>
        <begin position="738"/>
        <end position="748"/>
    </location>
</feature>
<feature type="region of interest" description="Disordered" evidence="7">
    <location>
        <begin position="500"/>
        <end position="573"/>
    </location>
</feature>
<name>A0A8H7BJ91_9FUNG</name>
<dbReference type="Pfam" id="PF01602">
    <property type="entry name" value="Adaptin_N"/>
    <property type="match status" value="2"/>
</dbReference>
<keyword evidence="3" id="KW-0813">Transport</keyword>
<comment type="similarity">
    <text evidence="2">Belongs to the adaptor complexes large subunit family.</text>
</comment>
<dbReference type="EMBL" id="JABAYA010000345">
    <property type="protein sequence ID" value="KAF7720863.1"/>
    <property type="molecule type" value="Genomic_DNA"/>
</dbReference>